<accession>M7MG76</accession>
<gene>
    <name evidence="2" type="ORF">D778_01520</name>
</gene>
<keyword evidence="1" id="KW-0472">Membrane</keyword>
<dbReference type="AlphaFoldDB" id="M7MG76"/>
<keyword evidence="1" id="KW-1133">Transmembrane helix</keyword>
<evidence type="ECO:0000313" key="3">
    <source>
        <dbReference type="Proteomes" id="UP000012024"/>
    </source>
</evidence>
<protein>
    <submittedName>
        <fullName evidence="2">Uncharacterized protein</fullName>
    </submittedName>
</protein>
<comment type="caution">
    <text evidence="2">The sequence shown here is derived from an EMBL/GenBank/DDBJ whole genome shotgun (WGS) entry which is preliminary data.</text>
</comment>
<evidence type="ECO:0000313" key="2">
    <source>
        <dbReference type="EMBL" id="EMQ93790.1"/>
    </source>
</evidence>
<organism evidence="2 3">
    <name type="scientific">Xanthomarina gelatinilytica</name>
    <dbReference type="NCBI Taxonomy" id="1137281"/>
    <lineage>
        <taxon>Bacteria</taxon>
        <taxon>Pseudomonadati</taxon>
        <taxon>Bacteroidota</taxon>
        <taxon>Flavobacteriia</taxon>
        <taxon>Flavobacteriales</taxon>
        <taxon>Flavobacteriaceae</taxon>
        <taxon>Xanthomarina</taxon>
    </lineage>
</organism>
<dbReference type="Proteomes" id="UP000012024">
    <property type="component" value="Unassembled WGS sequence"/>
</dbReference>
<feature type="transmembrane region" description="Helical" evidence="1">
    <location>
        <begin position="26"/>
        <end position="45"/>
    </location>
</feature>
<reference evidence="2 3" key="1">
    <citation type="submission" date="2012-12" db="EMBL/GenBank/DDBJ databases">
        <title>Genome assembly of Formosa sp. AK20.</title>
        <authorList>
            <person name="Kumar R."/>
            <person name="Khatri I."/>
            <person name="Vaidya B."/>
            <person name="Subramanian S."/>
            <person name="Pinnaka A."/>
        </authorList>
    </citation>
    <scope>NUCLEOTIDE SEQUENCE [LARGE SCALE GENOMIC DNA]</scope>
    <source>
        <strain evidence="2 3">AK20</strain>
    </source>
</reference>
<proteinExistence type="predicted"/>
<keyword evidence="1" id="KW-0812">Transmembrane</keyword>
<name>M7MG76_9FLAO</name>
<dbReference type="EMBL" id="ANLA01000033">
    <property type="protein sequence ID" value="EMQ93790.1"/>
    <property type="molecule type" value="Genomic_DNA"/>
</dbReference>
<keyword evidence="3" id="KW-1185">Reference proteome</keyword>
<sequence>MQLNEKNKRFVDYLLYLYFFPKKSKACIIITFSKLCGYIACIPFLQLDNF</sequence>
<evidence type="ECO:0000256" key="1">
    <source>
        <dbReference type="SAM" id="Phobius"/>
    </source>
</evidence>